<keyword evidence="1" id="KW-0813">Transport</keyword>
<dbReference type="GO" id="GO:0016887">
    <property type="term" value="F:ATP hydrolysis activity"/>
    <property type="evidence" value="ECO:0007669"/>
    <property type="project" value="InterPro"/>
</dbReference>
<dbReference type="InterPro" id="IPR050093">
    <property type="entry name" value="ABC_SmlMolc_Importer"/>
</dbReference>
<evidence type="ECO:0000256" key="9">
    <source>
        <dbReference type="ARBA" id="ARBA00039025"/>
    </source>
</evidence>
<dbReference type="InterPro" id="IPR003593">
    <property type="entry name" value="AAA+_ATPase"/>
</dbReference>
<keyword evidence="6" id="KW-0472">Membrane</keyword>
<evidence type="ECO:0000256" key="11">
    <source>
        <dbReference type="ARBA" id="ARBA00047936"/>
    </source>
</evidence>
<dbReference type="GO" id="GO:0005524">
    <property type="term" value="F:ATP binding"/>
    <property type="evidence" value="ECO:0007669"/>
    <property type="project" value="UniProtKB-KW"/>
</dbReference>
<name>A0A7J3SMB4_9CREN</name>
<protein>
    <recommendedName>
        <fullName evidence="10">Molybdate/tungstate import ATP-binding protein WtpC</fullName>
        <ecNumber evidence="9">7.3.2.6</ecNumber>
    </recommendedName>
</protein>
<evidence type="ECO:0000256" key="3">
    <source>
        <dbReference type="ARBA" id="ARBA00022741"/>
    </source>
</evidence>
<dbReference type="Pfam" id="PF00005">
    <property type="entry name" value="ABC_tran"/>
    <property type="match status" value="1"/>
</dbReference>
<comment type="catalytic activity">
    <reaction evidence="11">
        <text>tungstate(in) + ATP + H2O = tungstate(out) + ADP + phosphate + H(+)</text>
        <dbReference type="Rhea" id="RHEA:35027"/>
        <dbReference type="ChEBI" id="CHEBI:15377"/>
        <dbReference type="ChEBI" id="CHEBI:15378"/>
        <dbReference type="ChEBI" id="CHEBI:30616"/>
        <dbReference type="ChEBI" id="CHEBI:43474"/>
        <dbReference type="ChEBI" id="CHEBI:46502"/>
        <dbReference type="ChEBI" id="CHEBI:456216"/>
        <dbReference type="EC" id="7.3.2.6"/>
    </reaction>
</comment>
<dbReference type="PANTHER" id="PTHR42781">
    <property type="entry name" value="SPERMIDINE/PUTRESCINE IMPORT ATP-BINDING PROTEIN POTA"/>
    <property type="match status" value="1"/>
</dbReference>
<dbReference type="PANTHER" id="PTHR42781:SF4">
    <property type="entry name" value="SPERMIDINE_PUTRESCINE IMPORT ATP-BINDING PROTEIN POTA"/>
    <property type="match status" value="1"/>
</dbReference>
<keyword evidence="3" id="KW-0547">Nucleotide-binding</keyword>
<dbReference type="GO" id="GO:0043190">
    <property type="term" value="C:ATP-binding cassette (ABC) transporter complex"/>
    <property type="evidence" value="ECO:0007669"/>
    <property type="project" value="InterPro"/>
</dbReference>
<dbReference type="EMBL" id="DTLS01000171">
    <property type="protein sequence ID" value="HGZ60714.1"/>
    <property type="molecule type" value="Genomic_DNA"/>
</dbReference>
<keyword evidence="2" id="KW-1003">Cell membrane</keyword>
<dbReference type="NCBIfam" id="TIGR01187">
    <property type="entry name" value="potA"/>
    <property type="match status" value="1"/>
</dbReference>
<gene>
    <name evidence="13" type="ORF">ENW83_05915</name>
</gene>
<dbReference type="InterPro" id="IPR027417">
    <property type="entry name" value="P-loop_NTPase"/>
</dbReference>
<evidence type="ECO:0000256" key="1">
    <source>
        <dbReference type="ARBA" id="ARBA00022448"/>
    </source>
</evidence>
<reference evidence="13" key="1">
    <citation type="journal article" date="2020" name="mSystems">
        <title>Genome- and Community-Level Interaction Insights into Carbon Utilization and Element Cycling Functions of Hydrothermarchaeota in Hydrothermal Sediment.</title>
        <authorList>
            <person name="Zhou Z."/>
            <person name="Liu Y."/>
            <person name="Xu W."/>
            <person name="Pan J."/>
            <person name="Luo Z.H."/>
            <person name="Li M."/>
        </authorList>
    </citation>
    <scope>NUCLEOTIDE SEQUENCE [LARGE SCALE GENOMIC DNA]</scope>
    <source>
        <strain evidence="13">SpSt-885</strain>
    </source>
</reference>
<accession>A0A7J3SMB4</accession>
<evidence type="ECO:0000256" key="10">
    <source>
        <dbReference type="ARBA" id="ARBA00041133"/>
    </source>
</evidence>
<dbReference type="Gene3D" id="3.40.50.300">
    <property type="entry name" value="P-loop containing nucleotide triphosphate hydrolases"/>
    <property type="match status" value="1"/>
</dbReference>
<feature type="domain" description="ABC transporter" evidence="12">
    <location>
        <begin position="4"/>
        <end position="236"/>
    </location>
</feature>
<dbReference type="SUPFAM" id="SSF50331">
    <property type="entry name" value="MOP-like"/>
    <property type="match status" value="1"/>
</dbReference>
<evidence type="ECO:0000256" key="2">
    <source>
        <dbReference type="ARBA" id="ARBA00022475"/>
    </source>
</evidence>
<organism evidence="13">
    <name type="scientific">Fervidicoccus fontis</name>
    <dbReference type="NCBI Taxonomy" id="683846"/>
    <lineage>
        <taxon>Archaea</taxon>
        <taxon>Thermoproteota</taxon>
        <taxon>Thermoprotei</taxon>
        <taxon>Fervidicoccales</taxon>
        <taxon>Fervidicoccaceae</taxon>
        <taxon>Fervidicoccus</taxon>
    </lineage>
</organism>
<dbReference type="InterPro" id="IPR005893">
    <property type="entry name" value="PotA-like"/>
</dbReference>
<dbReference type="GO" id="GO:0015417">
    <property type="term" value="F:ABC-type polyamine transporter activity"/>
    <property type="evidence" value="ECO:0007669"/>
    <property type="project" value="InterPro"/>
</dbReference>
<dbReference type="EC" id="7.3.2.6" evidence="9"/>
<dbReference type="PROSITE" id="PS50893">
    <property type="entry name" value="ABC_TRANSPORTER_2"/>
    <property type="match status" value="1"/>
</dbReference>
<dbReference type="FunFam" id="3.40.50.300:FF:000042">
    <property type="entry name" value="Maltose/maltodextrin ABC transporter, ATP-binding protein"/>
    <property type="match status" value="1"/>
</dbReference>
<dbReference type="SMART" id="SM00382">
    <property type="entry name" value="AAA"/>
    <property type="match status" value="1"/>
</dbReference>
<keyword evidence="5" id="KW-1278">Translocase</keyword>
<keyword evidence="4 13" id="KW-0067">ATP-binding</keyword>
<dbReference type="AlphaFoldDB" id="A0A7J3SMB4"/>
<dbReference type="Gene3D" id="2.40.50.100">
    <property type="match status" value="1"/>
</dbReference>
<dbReference type="InterPro" id="IPR017871">
    <property type="entry name" value="ABC_transporter-like_CS"/>
</dbReference>
<comment type="caution">
    <text evidence="13">The sequence shown here is derived from an EMBL/GenBank/DDBJ whole genome shotgun (WGS) entry which is preliminary data.</text>
</comment>
<evidence type="ECO:0000256" key="5">
    <source>
        <dbReference type="ARBA" id="ARBA00022967"/>
    </source>
</evidence>
<evidence type="ECO:0000313" key="13">
    <source>
        <dbReference type="EMBL" id="HGZ60714.1"/>
    </source>
</evidence>
<dbReference type="InterPro" id="IPR013611">
    <property type="entry name" value="Transp-assoc_OB_typ2"/>
</dbReference>
<dbReference type="InterPro" id="IPR008995">
    <property type="entry name" value="Mo/tungstate-bd_C_term_dom"/>
</dbReference>
<dbReference type="PROSITE" id="PS00211">
    <property type="entry name" value="ABC_TRANSPORTER_1"/>
    <property type="match status" value="1"/>
</dbReference>
<comment type="subunit">
    <text evidence="8">The complex is composed of two ATP-binding proteins (WtpC), two transmembrane proteins (WtpB) and a solute-binding protein (WtpA).</text>
</comment>
<dbReference type="GO" id="GO:1901238">
    <property type="term" value="F:ABC-type tungstate transporter activity"/>
    <property type="evidence" value="ECO:0007669"/>
    <property type="project" value="UniProtKB-EC"/>
</dbReference>
<proteinExistence type="inferred from homology"/>
<dbReference type="InterPro" id="IPR003439">
    <property type="entry name" value="ABC_transporter-like_ATP-bd"/>
</dbReference>
<evidence type="ECO:0000256" key="7">
    <source>
        <dbReference type="ARBA" id="ARBA00038307"/>
    </source>
</evidence>
<evidence type="ECO:0000256" key="8">
    <source>
        <dbReference type="ARBA" id="ARBA00038781"/>
    </source>
</evidence>
<evidence type="ECO:0000256" key="6">
    <source>
        <dbReference type="ARBA" id="ARBA00023136"/>
    </source>
</evidence>
<evidence type="ECO:0000256" key="4">
    <source>
        <dbReference type="ARBA" id="ARBA00022840"/>
    </source>
</evidence>
<evidence type="ECO:0000259" key="12">
    <source>
        <dbReference type="PROSITE" id="PS50893"/>
    </source>
</evidence>
<dbReference type="Pfam" id="PF08402">
    <property type="entry name" value="TOBE_2"/>
    <property type="match status" value="1"/>
</dbReference>
<sequence>MVNVVLSNLRKTYEGGKVVAVDNISLEIKDGEFFTFLGPSGCGKTTTLRIIAGFEYPDEGSVYLGNEDVTFKKPYERNTAMVFQNYALWPHMTVYENVAYGLKVRKVGEAEQKRRVREILELVKLSGMEDRYPSQLSGGQQQRVALARALVVQPSVLLLDEPLSNLDAKLRLEMREEIKKIQRGLKITSIYVTHDQEEAMSISDRVAVMNFGKIVQIGTPEELYFAPKELFVATFFGKPNILDGIYKGEGIVEIAKGIELGVTVVSQAGLNEGDKVKVVVRPEHIAIRGRKQAESAKVWKIRGKVTMRMFAGATQELKISIDGNDGLYVYISAPSDLPIQAGEDLEIEIPSSRALAFSLK</sequence>
<dbReference type="SUPFAM" id="SSF52540">
    <property type="entry name" value="P-loop containing nucleoside triphosphate hydrolases"/>
    <property type="match status" value="1"/>
</dbReference>
<comment type="similarity">
    <text evidence="7">Belongs to the ABC transporter superfamily. Sulfate/tungstate importer (TC 3.A.1.6) family.</text>
</comment>